<dbReference type="RefSeq" id="WP_199385709.1">
    <property type="nucleotide sequence ID" value="NZ_JAEMHM010000017.1"/>
</dbReference>
<dbReference type="Proteomes" id="UP000636888">
    <property type="component" value="Unassembled WGS sequence"/>
</dbReference>
<sequence>MPKKTFYLSEEDLLVYEKAKKIAGESISSVLIQGLKDFVAKWEMQEFGFKEVQLFEGEEYYRDQYSKGQYFKFSGKQLAEAKVEHIQGVSTIYTLYLSRKGKFLLYIMFEDLTKDMCKCSKEIYDTIGDLKGKDLPPELFSQADKAMPNLFVEVLDI</sequence>
<comment type="caution">
    <text evidence="1">The sequence shown here is derived from an EMBL/GenBank/DDBJ whole genome shotgun (WGS) entry which is preliminary data.</text>
</comment>
<dbReference type="AlphaFoldDB" id="A0A8J7M195"/>
<organism evidence="1 2">
    <name type="scientific">Geomesophilobacter sediminis</name>
    <dbReference type="NCBI Taxonomy" id="2798584"/>
    <lineage>
        <taxon>Bacteria</taxon>
        <taxon>Pseudomonadati</taxon>
        <taxon>Thermodesulfobacteriota</taxon>
        <taxon>Desulfuromonadia</taxon>
        <taxon>Geobacterales</taxon>
        <taxon>Geobacteraceae</taxon>
        <taxon>Geomesophilobacter</taxon>
    </lineage>
</organism>
<evidence type="ECO:0000313" key="2">
    <source>
        <dbReference type="Proteomes" id="UP000636888"/>
    </source>
</evidence>
<accession>A0A8J7M195</accession>
<protein>
    <recommendedName>
        <fullName evidence="3">EXLDI protein</fullName>
    </recommendedName>
</protein>
<reference evidence="1" key="1">
    <citation type="submission" date="2020-12" db="EMBL/GenBank/DDBJ databases">
        <title>Geomonas sp. Red875, isolated from river sediment.</title>
        <authorList>
            <person name="Xu Z."/>
            <person name="Zhang Z."/>
            <person name="Masuda Y."/>
            <person name="Itoh H."/>
            <person name="Senoo K."/>
        </authorList>
    </citation>
    <scope>NUCLEOTIDE SEQUENCE</scope>
    <source>
        <strain evidence="1">Red875</strain>
    </source>
</reference>
<keyword evidence="2" id="KW-1185">Reference proteome</keyword>
<name>A0A8J7M195_9BACT</name>
<evidence type="ECO:0000313" key="1">
    <source>
        <dbReference type="EMBL" id="MBJ6726797.1"/>
    </source>
</evidence>
<dbReference type="EMBL" id="JAEMHM010000017">
    <property type="protein sequence ID" value="MBJ6726797.1"/>
    <property type="molecule type" value="Genomic_DNA"/>
</dbReference>
<proteinExistence type="predicted"/>
<evidence type="ECO:0008006" key="3">
    <source>
        <dbReference type="Google" id="ProtNLM"/>
    </source>
</evidence>
<gene>
    <name evidence="1" type="ORF">JFN93_18975</name>
</gene>